<dbReference type="EnsemblProtists" id="EKX36809">
    <property type="protein sequence ID" value="EKX36809"/>
    <property type="gene ID" value="GUITHDRAFT_97471"/>
</dbReference>
<reference evidence="21" key="2">
    <citation type="submission" date="2012-11" db="EMBL/GenBank/DDBJ databases">
        <authorList>
            <person name="Kuo A."/>
            <person name="Curtis B.A."/>
            <person name="Tanifuji G."/>
            <person name="Burki F."/>
            <person name="Gruber A."/>
            <person name="Irimia M."/>
            <person name="Maruyama S."/>
            <person name="Arias M.C."/>
            <person name="Ball S.G."/>
            <person name="Gile G.H."/>
            <person name="Hirakawa Y."/>
            <person name="Hopkins J.F."/>
            <person name="Rensing S.A."/>
            <person name="Schmutz J."/>
            <person name="Symeonidi A."/>
            <person name="Elias M."/>
            <person name="Eveleigh R.J."/>
            <person name="Herman E.K."/>
            <person name="Klute M.J."/>
            <person name="Nakayama T."/>
            <person name="Obornik M."/>
            <person name="Reyes-Prieto A."/>
            <person name="Armbrust E.V."/>
            <person name="Aves S.J."/>
            <person name="Beiko R.G."/>
            <person name="Coutinho P."/>
            <person name="Dacks J.B."/>
            <person name="Durnford D.G."/>
            <person name="Fast N.M."/>
            <person name="Green B.R."/>
            <person name="Grisdale C."/>
            <person name="Hempe F."/>
            <person name="Henrissat B."/>
            <person name="Hoppner M.P."/>
            <person name="Ishida K.-I."/>
            <person name="Kim E."/>
            <person name="Koreny L."/>
            <person name="Kroth P.G."/>
            <person name="Liu Y."/>
            <person name="Malik S.-B."/>
            <person name="Maier U.G."/>
            <person name="McRose D."/>
            <person name="Mock T."/>
            <person name="Neilson J.A."/>
            <person name="Onodera N.T."/>
            <person name="Poole A.M."/>
            <person name="Pritham E.J."/>
            <person name="Richards T.A."/>
            <person name="Rocap G."/>
            <person name="Roy S.W."/>
            <person name="Sarai C."/>
            <person name="Schaack S."/>
            <person name="Shirato S."/>
            <person name="Slamovits C.H."/>
            <person name="Spencer D.F."/>
            <person name="Suzuki S."/>
            <person name="Worden A.Z."/>
            <person name="Zauner S."/>
            <person name="Barry K."/>
            <person name="Bell C."/>
            <person name="Bharti A.K."/>
            <person name="Crow J.A."/>
            <person name="Grimwood J."/>
            <person name="Kramer R."/>
            <person name="Lindquist E."/>
            <person name="Lucas S."/>
            <person name="Salamov A."/>
            <person name="McFadden G.I."/>
            <person name="Lane C.E."/>
            <person name="Keeling P.J."/>
            <person name="Gray M.W."/>
            <person name="Grigoriev I.V."/>
            <person name="Archibald J.M."/>
        </authorList>
    </citation>
    <scope>NUCLEOTIDE SEQUENCE</scope>
    <source>
        <strain evidence="21">CCMP2712</strain>
    </source>
</reference>
<keyword evidence="17" id="KW-0732">Signal</keyword>
<proteinExistence type="inferred from homology"/>
<dbReference type="InterPro" id="IPR016135">
    <property type="entry name" value="UBQ-conjugating_enzyme/RWD"/>
</dbReference>
<keyword evidence="1" id="KW-0808">Transferase</keyword>
<accession>L1ILR1</accession>
<evidence type="ECO:0000256" key="2">
    <source>
        <dbReference type="ARBA" id="ARBA00022741"/>
    </source>
</evidence>
<name>L1ILR1_GUITC</name>
<feature type="region of interest" description="Disordered" evidence="16">
    <location>
        <begin position="224"/>
        <end position="256"/>
    </location>
</feature>
<evidence type="ECO:0000256" key="1">
    <source>
        <dbReference type="ARBA" id="ARBA00022679"/>
    </source>
</evidence>
<dbReference type="PaxDb" id="55529-EKX36809"/>
<feature type="chain" id="PRO_5008770178" description="Ubiquitin-conjugating enzyme E2 H" evidence="17">
    <location>
        <begin position="23"/>
        <end position="256"/>
    </location>
</feature>
<evidence type="ECO:0000256" key="17">
    <source>
        <dbReference type="SAM" id="SignalP"/>
    </source>
</evidence>
<dbReference type="CDD" id="cd23797">
    <property type="entry name" value="UBCc_UBE2H"/>
    <property type="match status" value="1"/>
</dbReference>
<comment type="function">
    <text evidence="7">Accepts ubiquitin from the E1 complex and catalyzes its covalent attachment to other proteins. E2 ubiquitin conjugating enzyme that transfers ubiquitin to MAEA, a core component of the CTLH E3 ubiquitin-protein ligase complex. In vitro catalyzes 'Lys-11'- and 'Lys-48'-linked polyubiquitination. Capable, in vitro, to ubiquitinate histone H2A.</text>
</comment>
<evidence type="ECO:0000256" key="10">
    <source>
        <dbReference type="ARBA" id="ARBA00076312"/>
    </source>
</evidence>
<evidence type="ECO:0000256" key="9">
    <source>
        <dbReference type="ARBA" id="ARBA00072436"/>
    </source>
</evidence>
<dbReference type="OrthoDB" id="269518at2759"/>
<gene>
    <name evidence="19" type="primary">sUbc8</name>
    <name evidence="19" type="ORF">GUITHDRAFT_97471</name>
</gene>
<keyword evidence="21" id="KW-1185">Reference proteome</keyword>
<dbReference type="Proteomes" id="UP000011087">
    <property type="component" value="Unassembled WGS sequence"/>
</dbReference>
<evidence type="ECO:0000256" key="3">
    <source>
        <dbReference type="ARBA" id="ARBA00022786"/>
    </source>
</evidence>
<feature type="active site" description="Glycyl thioester intermediate" evidence="14">
    <location>
        <position position="151"/>
    </location>
</feature>
<evidence type="ECO:0000256" key="16">
    <source>
        <dbReference type="SAM" id="MobiDB-lite"/>
    </source>
</evidence>
<dbReference type="GeneID" id="17293597"/>
<dbReference type="Gene3D" id="3.10.110.10">
    <property type="entry name" value="Ubiquitin Conjugating Enzyme"/>
    <property type="match status" value="1"/>
</dbReference>
<feature type="signal peptide" evidence="17">
    <location>
        <begin position="1"/>
        <end position="22"/>
    </location>
</feature>
<evidence type="ECO:0000256" key="15">
    <source>
        <dbReference type="RuleBase" id="RU362109"/>
    </source>
</evidence>
<comment type="similarity">
    <text evidence="15">Belongs to the ubiquitin-conjugating enzyme family.</text>
</comment>
<evidence type="ECO:0000256" key="11">
    <source>
        <dbReference type="ARBA" id="ARBA00077502"/>
    </source>
</evidence>
<reference evidence="20" key="3">
    <citation type="submission" date="2015-06" db="UniProtKB">
        <authorList>
            <consortium name="EnsemblProtists"/>
        </authorList>
    </citation>
    <scope>IDENTIFICATION</scope>
</reference>
<dbReference type="HOGENOM" id="CLU_1087551_0_0_1"/>
<keyword evidence="2 15" id="KW-0547">Nucleotide-binding</keyword>
<dbReference type="InterPro" id="IPR000608">
    <property type="entry name" value="UBC"/>
</dbReference>
<dbReference type="STRING" id="905079.L1ILR1"/>
<dbReference type="PANTHER" id="PTHR24068">
    <property type="entry name" value="UBIQUITIN-CONJUGATING ENZYME E2"/>
    <property type="match status" value="1"/>
</dbReference>
<dbReference type="EMBL" id="JH993067">
    <property type="protein sequence ID" value="EKX36809.1"/>
    <property type="molecule type" value="Genomic_DNA"/>
</dbReference>
<evidence type="ECO:0000259" key="18">
    <source>
        <dbReference type="PROSITE" id="PS50127"/>
    </source>
</evidence>
<dbReference type="InterPro" id="IPR023313">
    <property type="entry name" value="UBQ-conjugating_AS"/>
</dbReference>
<evidence type="ECO:0000313" key="19">
    <source>
        <dbReference type="EMBL" id="EKX36809.1"/>
    </source>
</evidence>
<comment type="subunit">
    <text evidence="8">Interacts with MAEA and WDR26, components of the CTLH complex that contains GID4, RANBP9 and/or RANBP10, MKLN1, MAEA, RMND5A (or alternatively its paralog RMND5B), GID8, ARMC8, WDR26 and YPEL5.</text>
</comment>
<evidence type="ECO:0000256" key="12">
    <source>
        <dbReference type="ARBA" id="ARBA00078369"/>
    </source>
</evidence>
<dbReference type="AlphaFoldDB" id="L1ILR1"/>
<keyword evidence="3 15" id="KW-0833">Ubl conjugation pathway</keyword>
<dbReference type="FunFam" id="3.10.110.10:FF:000078">
    <property type="entry name" value="ubiquitin-conjugating enzyme E2 H isoform X2"/>
    <property type="match status" value="1"/>
</dbReference>
<evidence type="ECO:0000256" key="7">
    <source>
        <dbReference type="ARBA" id="ARBA00060202"/>
    </source>
</evidence>
<evidence type="ECO:0000256" key="14">
    <source>
        <dbReference type="PROSITE-ProRule" id="PRU10133"/>
    </source>
</evidence>
<dbReference type="OMA" id="ARIWTNI"/>
<dbReference type="SUPFAM" id="SSF54495">
    <property type="entry name" value="UBC-like"/>
    <property type="match status" value="1"/>
</dbReference>
<dbReference type="Pfam" id="PF00179">
    <property type="entry name" value="UQ_con"/>
    <property type="match status" value="1"/>
</dbReference>
<dbReference type="KEGG" id="gtt:GUITHDRAFT_97471"/>
<evidence type="ECO:0000256" key="8">
    <source>
        <dbReference type="ARBA" id="ARBA00063081"/>
    </source>
</evidence>
<keyword evidence="6" id="KW-0007">Acetylation</keyword>
<dbReference type="eggNOG" id="KOG0416">
    <property type="taxonomic scope" value="Eukaryota"/>
</dbReference>
<protein>
    <recommendedName>
        <fullName evidence="9">Ubiquitin-conjugating enzyme E2 H</fullName>
    </recommendedName>
    <alternativeName>
        <fullName evidence="12">(E3-independent) E2 ubiquitin-conjugating enzyme H</fullName>
    </alternativeName>
    <alternativeName>
        <fullName evidence="10">E2 ubiquitin-conjugating enzyme H</fullName>
    </alternativeName>
    <alternativeName>
        <fullName evidence="13">Ubiquitin carrier protein H</fullName>
    </alternativeName>
    <alternativeName>
        <fullName evidence="11">Ubiquitin-protein ligase H</fullName>
    </alternativeName>
</protein>
<organism evidence="19">
    <name type="scientific">Guillardia theta (strain CCMP2712)</name>
    <name type="common">Cryptophyte</name>
    <dbReference type="NCBI Taxonomy" id="905079"/>
    <lineage>
        <taxon>Eukaryota</taxon>
        <taxon>Cryptophyceae</taxon>
        <taxon>Pyrenomonadales</taxon>
        <taxon>Geminigeraceae</taxon>
        <taxon>Guillardia</taxon>
    </lineage>
</organism>
<evidence type="ECO:0000256" key="4">
    <source>
        <dbReference type="ARBA" id="ARBA00022840"/>
    </source>
</evidence>
<evidence type="ECO:0000256" key="5">
    <source>
        <dbReference type="ARBA" id="ARBA00022843"/>
    </source>
</evidence>
<dbReference type="PROSITE" id="PS00183">
    <property type="entry name" value="UBC_1"/>
    <property type="match status" value="1"/>
</dbReference>
<keyword evidence="5" id="KW-0832">Ubl conjugation</keyword>
<dbReference type="RefSeq" id="XP_005823789.1">
    <property type="nucleotide sequence ID" value="XM_005823732.1"/>
</dbReference>
<feature type="domain" description="UBC core" evidence="18">
    <location>
        <begin position="68"/>
        <end position="214"/>
    </location>
</feature>
<evidence type="ECO:0000313" key="21">
    <source>
        <dbReference type="Proteomes" id="UP000011087"/>
    </source>
</evidence>
<dbReference type="SMART" id="SM00212">
    <property type="entry name" value="UBCc"/>
    <property type="match status" value="1"/>
</dbReference>
<reference evidence="19 21" key="1">
    <citation type="journal article" date="2012" name="Nature">
        <title>Algal genomes reveal evolutionary mosaicism and the fate of nucleomorphs.</title>
        <authorList>
            <consortium name="DOE Joint Genome Institute"/>
            <person name="Curtis B.A."/>
            <person name="Tanifuji G."/>
            <person name="Burki F."/>
            <person name="Gruber A."/>
            <person name="Irimia M."/>
            <person name="Maruyama S."/>
            <person name="Arias M.C."/>
            <person name="Ball S.G."/>
            <person name="Gile G.H."/>
            <person name="Hirakawa Y."/>
            <person name="Hopkins J.F."/>
            <person name="Kuo A."/>
            <person name="Rensing S.A."/>
            <person name="Schmutz J."/>
            <person name="Symeonidi A."/>
            <person name="Elias M."/>
            <person name="Eveleigh R.J."/>
            <person name="Herman E.K."/>
            <person name="Klute M.J."/>
            <person name="Nakayama T."/>
            <person name="Obornik M."/>
            <person name="Reyes-Prieto A."/>
            <person name="Armbrust E.V."/>
            <person name="Aves S.J."/>
            <person name="Beiko R.G."/>
            <person name="Coutinho P."/>
            <person name="Dacks J.B."/>
            <person name="Durnford D.G."/>
            <person name="Fast N.M."/>
            <person name="Green B.R."/>
            <person name="Grisdale C.J."/>
            <person name="Hempel F."/>
            <person name="Henrissat B."/>
            <person name="Hoppner M.P."/>
            <person name="Ishida K."/>
            <person name="Kim E."/>
            <person name="Koreny L."/>
            <person name="Kroth P.G."/>
            <person name="Liu Y."/>
            <person name="Malik S.B."/>
            <person name="Maier U.G."/>
            <person name="McRose D."/>
            <person name="Mock T."/>
            <person name="Neilson J.A."/>
            <person name="Onodera N.T."/>
            <person name="Poole A.M."/>
            <person name="Pritham E.J."/>
            <person name="Richards T.A."/>
            <person name="Rocap G."/>
            <person name="Roy S.W."/>
            <person name="Sarai C."/>
            <person name="Schaack S."/>
            <person name="Shirato S."/>
            <person name="Slamovits C.H."/>
            <person name="Spencer D.F."/>
            <person name="Suzuki S."/>
            <person name="Worden A.Z."/>
            <person name="Zauner S."/>
            <person name="Barry K."/>
            <person name="Bell C."/>
            <person name="Bharti A.K."/>
            <person name="Crow J.A."/>
            <person name="Grimwood J."/>
            <person name="Kramer R."/>
            <person name="Lindquist E."/>
            <person name="Lucas S."/>
            <person name="Salamov A."/>
            <person name="McFadden G.I."/>
            <person name="Lane C.E."/>
            <person name="Keeling P.J."/>
            <person name="Gray M.W."/>
            <person name="Grigoriev I.V."/>
            <person name="Archibald J.M."/>
        </authorList>
    </citation>
    <scope>NUCLEOTIDE SEQUENCE</scope>
    <source>
        <strain evidence="19 21">CCMP2712</strain>
    </source>
</reference>
<dbReference type="PROSITE" id="PS50127">
    <property type="entry name" value="UBC_2"/>
    <property type="match status" value="1"/>
</dbReference>
<dbReference type="GO" id="GO:0005524">
    <property type="term" value="F:ATP binding"/>
    <property type="evidence" value="ECO:0007669"/>
    <property type="project" value="UniProtKB-UniRule"/>
</dbReference>
<evidence type="ECO:0000256" key="6">
    <source>
        <dbReference type="ARBA" id="ARBA00022990"/>
    </source>
</evidence>
<dbReference type="GO" id="GO:0004842">
    <property type="term" value="F:ubiquitin-protein transferase activity"/>
    <property type="evidence" value="ECO:0007669"/>
    <property type="project" value="UniProtKB-ARBA"/>
</dbReference>
<evidence type="ECO:0000313" key="20">
    <source>
        <dbReference type="EnsemblProtists" id="EKX36809"/>
    </source>
</evidence>
<keyword evidence="4 15" id="KW-0067">ATP-binding</keyword>
<sequence length="256" mass="28800">MKAASMRLKNLLLLLSLPLVLSSSPSPTDLVRLSSSRLRGALRRAVQEEETCIQRLIPLRGGANPTGESTKRIFQDTRKLQMSSFKVIVTNEKTMREFSVLFHGPKDTAYESGVWKVNVELPVEYPYKSPSIGFANKIFHPNIDLQSGSVCLDVINQTWKPMFDLVNIFEVFLPQLLTYPNPSDPLNADAAALSMKDPQTYHSKIRMFIDKYCQGVEEEFMKALPSEQQSTNRHVAANPESLWKESSSEESSSGDE</sequence>
<evidence type="ECO:0000256" key="13">
    <source>
        <dbReference type="ARBA" id="ARBA00082119"/>
    </source>
</evidence>